<dbReference type="Proteomes" id="UP001530400">
    <property type="component" value="Unassembled WGS sequence"/>
</dbReference>
<evidence type="ECO:0000313" key="2">
    <source>
        <dbReference type="Proteomes" id="UP001530400"/>
    </source>
</evidence>
<evidence type="ECO:0000313" key="1">
    <source>
        <dbReference type="EMBL" id="KAL3805239.1"/>
    </source>
</evidence>
<organism evidence="1 2">
    <name type="scientific">Cyclotella atomus</name>
    <dbReference type="NCBI Taxonomy" id="382360"/>
    <lineage>
        <taxon>Eukaryota</taxon>
        <taxon>Sar</taxon>
        <taxon>Stramenopiles</taxon>
        <taxon>Ochrophyta</taxon>
        <taxon>Bacillariophyta</taxon>
        <taxon>Coscinodiscophyceae</taxon>
        <taxon>Thalassiosirophycidae</taxon>
        <taxon>Stephanodiscales</taxon>
        <taxon>Stephanodiscaceae</taxon>
        <taxon>Cyclotella</taxon>
    </lineage>
</organism>
<name>A0ABD3QXR5_9STRA</name>
<protein>
    <submittedName>
        <fullName evidence="1">Uncharacterized protein</fullName>
    </submittedName>
</protein>
<gene>
    <name evidence="1" type="ORF">ACHAWO_009041</name>
</gene>
<dbReference type="AlphaFoldDB" id="A0ABD3QXR5"/>
<keyword evidence="2" id="KW-1185">Reference proteome</keyword>
<proteinExistence type="predicted"/>
<accession>A0ABD3QXR5</accession>
<dbReference type="EMBL" id="JALLPJ020000009">
    <property type="protein sequence ID" value="KAL3805239.1"/>
    <property type="molecule type" value="Genomic_DNA"/>
</dbReference>
<reference evidence="1 2" key="1">
    <citation type="submission" date="2024-10" db="EMBL/GenBank/DDBJ databases">
        <title>Updated reference genomes for cyclostephanoid diatoms.</title>
        <authorList>
            <person name="Roberts W.R."/>
            <person name="Alverson A.J."/>
        </authorList>
    </citation>
    <scope>NUCLEOTIDE SEQUENCE [LARGE SCALE GENOMIC DNA]</scope>
    <source>
        <strain evidence="1 2">AJA010-31</strain>
    </source>
</reference>
<comment type="caution">
    <text evidence="1">The sequence shown here is derived from an EMBL/GenBank/DDBJ whole genome shotgun (WGS) entry which is preliminary data.</text>
</comment>
<sequence>MLSSIQFYCYQVSADFSEDKASRFGSTCALQIFNISITESAIGANSRVKKLYTVGGLEAPSDLVIVLPARPQRWTTMTQNKQIEEVVNNTNEGNCT</sequence>